<dbReference type="GO" id="GO:0032259">
    <property type="term" value="P:methylation"/>
    <property type="evidence" value="ECO:0007669"/>
    <property type="project" value="UniProtKB-KW"/>
</dbReference>
<evidence type="ECO:0000313" key="1">
    <source>
        <dbReference type="EMBL" id="MDR7276685.1"/>
    </source>
</evidence>
<protein>
    <submittedName>
        <fullName evidence="1">SAM-dependent methyltransferase</fullName>
    </submittedName>
</protein>
<keyword evidence="2" id="KW-1185">Reference proteome</keyword>
<gene>
    <name evidence="1" type="ORF">J2S41_003463</name>
</gene>
<dbReference type="Gene3D" id="3.40.50.150">
    <property type="entry name" value="Vaccinia Virus protein VP39"/>
    <property type="match status" value="1"/>
</dbReference>
<keyword evidence="1" id="KW-0808">Transferase</keyword>
<dbReference type="SUPFAM" id="SSF53335">
    <property type="entry name" value="S-adenosyl-L-methionine-dependent methyltransferases"/>
    <property type="match status" value="1"/>
</dbReference>
<dbReference type="Proteomes" id="UP001183643">
    <property type="component" value="Unassembled WGS sequence"/>
</dbReference>
<organism evidence="1 2">
    <name type="scientific">Catenuloplanes atrovinosus</name>
    <dbReference type="NCBI Taxonomy" id="137266"/>
    <lineage>
        <taxon>Bacteria</taxon>
        <taxon>Bacillati</taxon>
        <taxon>Actinomycetota</taxon>
        <taxon>Actinomycetes</taxon>
        <taxon>Micromonosporales</taxon>
        <taxon>Micromonosporaceae</taxon>
        <taxon>Catenuloplanes</taxon>
    </lineage>
</organism>
<dbReference type="CDD" id="cd02440">
    <property type="entry name" value="AdoMet_MTases"/>
    <property type="match status" value="1"/>
</dbReference>
<dbReference type="RefSeq" id="WP_310368905.1">
    <property type="nucleotide sequence ID" value="NZ_JAVDYB010000001.1"/>
</dbReference>
<sequence length="274" mass="29557">MTDIRPYPLSNLHEASGDHHDALSALLDDDTMYRITSLIDRESFPATGLPSGTWAGARMLEVGAGAGSVAQKMRYLVGETGRVVALDLHPAIEPDGNLDVVRLDLLSDEPLPEGPFHLIHARLTLGHLPPRKAITARLAERLAPGGWLCLEDFRARREHIAVSGEGADVVEEFQRTVGRKVFDAHGTDPGWAPSIHGVLTGLGLTNVDTKTFSSYWGGGNAGARFLTAIHAQTYDKVLAAGMAKERLDRVPEIMADPATLIHGHEVFSVVGQRA</sequence>
<dbReference type="AlphaFoldDB" id="A0AAE3YQA4"/>
<evidence type="ECO:0000313" key="2">
    <source>
        <dbReference type="Proteomes" id="UP001183643"/>
    </source>
</evidence>
<dbReference type="InterPro" id="IPR029063">
    <property type="entry name" value="SAM-dependent_MTases_sf"/>
</dbReference>
<dbReference type="Pfam" id="PF13489">
    <property type="entry name" value="Methyltransf_23"/>
    <property type="match status" value="1"/>
</dbReference>
<comment type="caution">
    <text evidence="1">The sequence shown here is derived from an EMBL/GenBank/DDBJ whole genome shotgun (WGS) entry which is preliminary data.</text>
</comment>
<dbReference type="EMBL" id="JAVDYB010000001">
    <property type="protein sequence ID" value="MDR7276685.1"/>
    <property type="molecule type" value="Genomic_DNA"/>
</dbReference>
<dbReference type="GO" id="GO:0008168">
    <property type="term" value="F:methyltransferase activity"/>
    <property type="evidence" value="ECO:0007669"/>
    <property type="project" value="UniProtKB-KW"/>
</dbReference>
<proteinExistence type="predicted"/>
<name>A0AAE3YQA4_9ACTN</name>
<reference evidence="1" key="1">
    <citation type="submission" date="2023-07" db="EMBL/GenBank/DDBJ databases">
        <title>Sequencing the genomes of 1000 actinobacteria strains.</title>
        <authorList>
            <person name="Klenk H.-P."/>
        </authorList>
    </citation>
    <scope>NUCLEOTIDE SEQUENCE</scope>
    <source>
        <strain evidence="1">DSM 44707</strain>
    </source>
</reference>
<keyword evidence="1" id="KW-0489">Methyltransferase</keyword>
<accession>A0AAE3YQA4</accession>